<keyword evidence="9" id="KW-0460">Magnesium</keyword>
<keyword evidence="8" id="KW-0067">ATP-binding</keyword>
<organism evidence="11 12">
    <name type="scientific">Candidatus Uhrbacteria bacterium CG22_combo_CG10-13_8_21_14_all_47_17</name>
    <dbReference type="NCBI Taxonomy" id="1975041"/>
    <lineage>
        <taxon>Bacteria</taxon>
        <taxon>Candidatus Uhriibacteriota</taxon>
    </lineage>
</organism>
<sequence>MRILSGIYNMKFLVSKVEDWSLVAKHVVSLLTPSTMILLSGPLGAGKTIFVQALAKELGSKKIPKSPSFALVRTYKLQNTKQIDRLVHVDAYRLESEREALALGLDELVEPGSVLAVEWPEKLGNWLQPLRNPRIEMHITVDPRHETRHVRIR</sequence>
<dbReference type="AlphaFoldDB" id="A0A2H0BSM3"/>
<dbReference type="EMBL" id="PCSZ01000039">
    <property type="protein sequence ID" value="PIP60673.1"/>
    <property type="molecule type" value="Genomic_DNA"/>
</dbReference>
<evidence type="ECO:0000313" key="11">
    <source>
        <dbReference type="EMBL" id="PIP60673.1"/>
    </source>
</evidence>
<keyword evidence="11" id="KW-0808">Transferase</keyword>
<keyword evidence="6" id="KW-0479">Metal-binding</keyword>
<evidence type="ECO:0000256" key="2">
    <source>
        <dbReference type="ARBA" id="ARBA00007599"/>
    </source>
</evidence>
<dbReference type="Gene3D" id="3.40.50.300">
    <property type="entry name" value="P-loop containing nucleotide triphosphate hydrolases"/>
    <property type="match status" value="1"/>
</dbReference>
<dbReference type="InterPro" id="IPR003442">
    <property type="entry name" value="T6A_TsaE"/>
</dbReference>
<evidence type="ECO:0000313" key="12">
    <source>
        <dbReference type="Proteomes" id="UP000231581"/>
    </source>
</evidence>
<evidence type="ECO:0000256" key="3">
    <source>
        <dbReference type="ARBA" id="ARBA00019010"/>
    </source>
</evidence>
<evidence type="ECO:0000256" key="10">
    <source>
        <dbReference type="ARBA" id="ARBA00032441"/>
    </source>
</evidence>
<comment type="subcellular location">
    <subcellularLocation>
        <location evidence="1">Cytoplasm</location>
    </subcellularLocation>
</comment>
<reference evidence="11 12" key="1">
    <citation type="submission" date="2017-09" db="EMBL/GenBank/DDBJ databases">
        <title>Depth-based differentiation of microbial function through sediment-hosted aquifers and enrichment of novel symbionts in the deep terrestrial subsurface.</title>
        <authorList>
            <person name="Probst A.J."/>
            <person name="Ladd B."/>
            <person name="Jarett J.K."/>
            <person name="Geller-Mcgrath D.E."/>
            <person name="Sieber C.M."/>
            <person name="Emerson J.B."/>
            <person name="Anantharaman K."/>
            <person name="Thomas B.C."/>
            <person name="Malmstrom R."/>
            <person name="Stieglmeier M."/>
            <person name="Klingl A."/>
            <person name="Woyke T."/>
            <person name="Ryan C.M."/>
            <person name="Banfield J.F."/>
        </authorList>
    </citation>
    <scope>NUCLEOTIDE SEQUENCE [LARGE SCALE GENOMIC DNA]</scope>
    <source>
        <strain evidence="11">CG22_combo_CG10-13_8_21_14_all_47_17</strain>
    </source>
</reference>
<evidence type="ECO:0000256" key="5">
    <source>
        <dbReference type="ARBA" id="ARBA00022694"/>
    </source>
</evidence>
<gene>
    <name evidence="11" type="ORF">COX00_01780</name>
</gene>
<dbReference type="GO" id="GO:0002949">
    <property type="term" value="P:tRNA threonylcarbamoyladenosine modification"/>
    <property type="evidence" value="ECO:0007669"/>
    <property type="project" value="InterPro"/>
</dbReference>
<dbReference type="NCBIfam" id="TIGR00150">
    <property type="entry name" value="T6A_YjeE"/>
    <property type="match status" value="1"/>
</dbReference>
<dbReference type="Proteomes" id="UP000231581">
    <property type="component" value="Unassembled WGS sequence"/>
</dbReference>
<dbReference type="Pfam" id="PF02367">
    <property type="entry name" value="TsaE"/>
    <property type="match status" value="1"/>
</dbReference>
<dbReference type="GO" id="GO:0005524">
    <property type="term" value="F:ATP binding"/>
    <property type="evidence" value="ECO:0007669"/>
    <property type="project" value="UniProtKB-KW"/>
</dbReference>
<dbReference type="InterPro" id="IPR027417">
    <property type="entry name" value="P-loop_NTPase"/>
</dbReference>
<evidence type="ECO:0000256" key="1">
    <source>
        <dbReference type="ARBA" id="ARBA00004496"/>
    </source>
</evidence>
<evidence type="ECO:0000256" key="8">
    <source>
        <dbReference type="ARBA" id="ARBA00022840"/>
    </source>
</evidence>
<evidence type="ECO:0000256" key="6">
    <source>
        <dbReference type="ARBA" id="ARBA00022723"/>
    </source>
</evidence>
<dbReference type="PANTHER" id="PTHR33540">
    <property type="entry name" value="TRNA THREONYLCARBAMOYLADENOSINE BIOSYNTHESIS PROTEIN TSAE"/>
    <property type="match status" value="1"/>
</dbReference>
<evidence type="ECO:0000256" key="7">
    <source>
        <dbReference type="ARBA" id="ARBA00022741"/>
    </source>
</evidence>
<dbReference type="SUPFAM" id="SSF52540">
    <property type="entry name" value="P-loop containing nucleoside triphosphate hydrolases"/>
    <property type="match status" value="1"/>
</dbReference>
<proteinExistence type="inferred from homology"/>
<keyword evidence="4" id="KW-0963">Cytoplasm</keyword>
<name>A0A2H0BSM3_9BACT</name>
<dbReference type="PANTHER" id="PTHR33540:SF2">
    <property type="entry name" value="TRNA THREONYLCARBAMOYLADENOSINE BIOSYNTHESIS PROTEIN TSAE"/>
    <property type="match status" value="1"/>
</dbReference>
<keyword evidence="5" id="KW-0819">tRNA processing</keyword>
<protein>
    <recommendedName>
        <fullName evidence="3">tRNA threonylcarbamoyladenosine biosynthesis protein TsaE</fullName>
    </recommendedName>
    <alternativeName>
        <fullName evidence="10">t(6)A37 threonylcarbamoyladenosine biosynthesis protein TsaE</fullName>
    </alternativeName>
</protein>
<comment type="caution">
    <text evidence="11">The sequence shown here is derived from an EMBL/GenBank/DDBJ whole genome shotgun (WGS) entry which is preliminary data.</text>
</comment>
<keyword evidence="7" id="KW-0547">Nucleotide-binding</keyword>
<comment type="similarity">
    <text evidence="2">Belongs to the TsaE family.</text>
</comment>
<evidence type="ECO:0000256" key="4">
    <source>
        <dbReference type="ARBA" id="ARBA00022490"/>
    </source>
</evidence>
<dbReference type="GO" id="GO:0016740">
    <property type="term" value="F:transferase activity"/>
    <property type="evidence" value="ECO:0007669"/>
    <property type="project" value="UniProtKB-KW"/>
</dbReference>
<dbReference type="GO" id="GO:0046872">
    <property type="term" value="F:metal ion binding"/>
    <property type="evidence" value="ECO:0007669"/>
    <property type="project" value="UniProtKB-KW"/>
</dbReference>
<evidence type="ECO:0000256" key="9">
    <source>
        <dbReference type="ARBA" id="ARBA00022842"/>
    </source>
</evidence>
<dbReference type="GO" id="GO:0005737">
    <property type="term" value="C:cytoplasm"/>
    <property type="evidence" value="ECO:0007669"/>
    <property type="project" value="UniProtKB-SubCell"/>
</dbReference>
<accession>A0A2H0BSM3</accession>